<accession>X0YDI5</accession>
<reference evidence="1" key="1">
    <citation type="journal article" date="2014" name="Front. Microbiol.">
        <title>High frequency of phylogenetically diverse reductive dehalogenase-homologous genes in deep subseafloor sedimentary metagenomes.</title>
        <authorList>
            <person name="Kawai M."/>
            <person name="Futagami T."/>
            <person name="Toyoda A."/>
            <person name="Takaki Y."/>
            <person name="Nishi S."/>
            <person name="Hori S."/>
            <person name="Arai W."/>
            <person name="Tsubouchi T."/>
            <person name="Morono Y."/>
            <person name="Uchiyama I."/>
            <person name="Ito T."/>
            <person name="Fujiyama A."/>
            <person name="Inagaki F."/>
            <person name="Takami H."/>
        </authorList>
    </citation>
    <scope>NUCLEOTIDE SEQUENCE</scope>
    <source>
        <strain evidence="1">Expedition CK06-06</strain>
    </source>
</reference>
<proteinExistence type="predicted"/>
<name>X0YDI5_9ZZZZ</name>
<sequence length="56" mass="5456">MKKLTKKIEKFTKAGVTLGVGSAIGAGLAAKAPGASVTPAFGAAAGMMPMVGTTMM</sequence>
<comment type="caution">
    <text evidence="1">The sequence shown here is derived from an EMBL/GenBank/DDBJ whole genome shotgun (WGS) entry which is preliminary data.</text>
</comment>
<dbReference type="EMBL" id="BART01007075">
    <property type="protein sequence ID" value="GAG53919.1"/>
    <property type="molecule type" value="Genomic_DNA"/>
</dbReference>
<organism evidence="1">
    <name type="scientific">marine sediment metagenome</name>
    <dbReference type="NCBI Taxonomy" id="412755"/>
    <lineage>
        <taxon>unclassified sequences</taxon>
        <taxon>metagenomes</taxon>
        <taxon>ecological metagenomes</taxon>
    </lineage>
</organism>
<protein>
    <submittedName>
        <fullName evidence="1">Uncharacterized protein</fullName>
    </submittedName>
</protein>
<evidence type="ECO:0000313" key="1">
    <source>
        <dbReference type="EMBL" id="GAG53919.1"/>
    </source>
</evidence>
<feature type="non-terminal residue" evidence="1">
    <location>
        <position position="56"/>
    </location>
</feature>
<dbReference type="AlphaFoldDB" id="X0YDI5"/>
<gene>
    <name evidence="1" type="ORF">S01H4_16149</name>
</gene>